<protein>
    <recommendedName>
        <fullName evidence="5">Extracellular serine-rich protein</fullName>
    </recommendedName>
</protein>
<comment type="caution">
    <text evidence="3">The sequence shown here is derived from an EMBL/GenBank/DDBJ whole genome shotgun (WGS) entry which is preliminary data.</text>
</comment>
<dbReference type="SUPFAM" id="SSF49503">
    <property type="entry name" value="Cupredoxins"/>
    <property type="match status" value="1"/>
</dbReference>
<feature type="chain" id="PRO_5034126176" description="Extracellular serine-rich protein" evidence="2">
    <location>
        <begin position="20"/>
        <end position="202"/>
    </location>
</feature>
<dbReference type="EMBL" id="JAACFV010000098">
    <property type="protein sequence ID" value="KAF7505918.1"/>
    <property type="molecule type" value="Genomic_DNA"/>
</dbReference>
<evidence type="ECO:0008006" key="5">
    <source>
        <dbReference type="Google" id="ProtNLM"/>
    </source>
</evidence>
<feature type="transmembrane region" description="Helical" evidence="1">
    <location>
        <begin position="185"/>
        <end position="201"/>
    </location>
</feature>
<reference evidence="3" key="1">
    <citation type="submission" date="2020-02" db="EMBL/GenBank/DDBJ databases">
        <authorList>
            <person name="Palmer J.M."/>
        </authorList>
    </citation>
    <scope>NUCLEOTIDE SEQUENCE</scope>
    <source>
        <strain evidence="3">EPUS1.4</strain>
        <tissue evidence="3">Thallus</tissue>
    </source>
</reference>
<keyword evidence="4" id="KW-1185">Reference proteome</keyword>
<accession>A0A8H7E2P4</accession>
<dbReference type="OrthoDB" id="2331100at2759"/>
<keyword evidence="2" id="KW-0732">Signal</keyword>
<name>A0A8H7E2P4_9EURO</name>
<evidence type="ECO:0000256" key="2">
    <source>
        <dbReference type="SAM" id="SignalP"/>
    </source>
</evidence>
<gene>
    <name evidence="3" type="ORF">GJ744_012453</name>
</gene>
<sequence>MFCRSLFLVAIALADLAFSATIEIVAQAAYDKPEPLEFAPNEVTAAVGDVLEFHFAGPGTGVLGSNHSVAQGVFENPCNPAPNGFFSGYMAVNATSTEANMVFRVPVKSTDPIVFYCTQGQHCTRGMYGVVNGAGDKTLQSYRRSITVNRNAVAPTTIGGGEMVSNEISRILPAETPGAAGSTKVSLALIFVGLGLALLIAQ</sequence>
<organism evidence="3 4">
    <name type="scientific">Endocarpon pusillum</name>
    <dbReference type="NCBI Taxonomy" id="364733"/>
    <lineage>
        <taxon>Eukaryota</taxon>
        <taxon>Fungi</taxon>
        <taxon>Dikarya</taxon>
        <taxon>Ascomycota</taxon>
        <taxon>Pezizomycotina</taxon>
        <taxon>Eurotiomycetes</taxon>
        <taxon>Chaetothyriomycetidae</taxon>
        <taxon>Verrucariales</taxon>
        <taxon>Verrucariaceae</taxon>
        <taxon>Endocarpon</taxon>
    </lineage>
</organism>
<evidence type="ECO:0000256" key="1">
    <source>
        <dbReference type="SAM" id="Phobius"/>
    </source>
</evidence>
<dbReference type="Proteomes" id="UP000606974">
    <property type="component" value="Unassembled WGS sequence"/>
</dbReference>
<dbReference type="InterPro" id="IPR008972">
    <property type="entry name" value="Cupredoxin"/>
</dbReference>
<keyword evidence="1" id="KW-1133">Transmembrane helix</keyword>
<dbReference type="InterPro" id="IPR052953">
    <property type="entry name" value="Ser-rich/MCO-related"/>
</dbReference>
<evidence type="ECO:0000313" key="4">
    <source>
        <dbReference type="Proteomes" id="UP000606974"/>
    </source>
</evidence>
<dbReference type="PANTHER" id="PTHR34883">
    <property type="entry name" value="SERINE-RICH PROTEIN, PUTATIVE-RELATED-RELATED"/>
    <property type="match status" value="1"/>
</dbReference>
<keyword evidence="1" id="KW-0472">Membrane</keyword>
<dbReference type="PANTHER" id="PTHR34883:SF17">
    <property type="entry name" value="CUPREDOXIN"/>
    <property type="match status" value="1"/>
</dbReference>
<proteinExistence type="predicted"/>
<dbReference type="CDD" id="cd00920">
    <property type="entry name" value="Cupredoxin"/>
    <property type="match status" value="1"/>
</dbReference>
<keyword evidence="1" id="KW-0812">Transmembrane</keyword>
<feature type="signal peptide" evidence="2">
    <location>
        <begin position="1"/>
        <end position="19"/>
    </location>
</feature>
<dbReference type="Gene3D" id="2.60.40.420">
    <property type="entry name" value="Cupredoxins - blue copper proteins"/>
    <property type="match status" value="1"/>
</dbReference>
<evidence type="ECO:0000313" key="3">
    <source>
        <dbReference type="EMBL" id="KAF7505918.1"/>
    </source>
</evidence>
<dbReference type="AlphaFoldDB" id="A0A8H7E2P4"/>